<dbReference type="Proteomes" id="UP000694888">
    <property type="component" value="Unplaced"/>
</dbReference>
<evidence type="ECO:0000256" key="11">
    <source>
        <dbReference type="SAM" id="Phobius"/>
    </source>
</evidence>
<feature type="domain" description="Cadherin" evidence="13">
    <location>
        <begin position="478"/>
        <end position="581"/>
    </location>
</feature>
<keyword evidence="5" id="KW-0130">Cell adhesion</keyword>
<evidence type="ECO:0000256" key="4">
    <source>
        <dbReference type="ARBA" id="ARBA00022837"/>
    </source>
</evidence>
<feature type="domain" description="Cadherin" evidence="13">
    <location>
        <begin position="691"/>
        <end position="787"/>
    </location>
</feature>
<feature type="region of interest" description="Disordered" evidence="10">
    <location>
        <begin position="969"/>
        <end position="1163"/>
    </location>
</feature>
<evidence type="ECO:0000256" key="1">
    <source>
        <dbReference type="ARBA" id="ARBA00004167"/>
    </source>
</evidence>
<evidence type="ECO:0000256" key="6">
    <source>
        <dbReference type="ARBA" id="ARBA00022989"/>
    </source>
</evidence>
<feature type="domain" description="Cadherin" evidence="13">
    <location>
        <begin position="371"/>
        <end position="477"/>
    </location>
</feature>
<evidence type="ECO:0000256" key="12">
    <source>
        <dbReference type="SAM" id="SignalP"/>
    </source>
</evidence>
<gene>
    <name evidence="15" type="primary">LOC101864704</name>
</gene>
<dbReference type="PRINTS" id="PR00205">
    <property type="entry name" value="CADHERIN"/>
</dbReference>
<dbReference type="PROSITE" id="PS50268">
    <property type="entry name" value="CADHERIN_2"/>
    <property type="match status" value="7"/>
</dbReference>
<dbReference type="SMART" id="SM00112">
    <property type="entry name" value="CA"/>
    <property type="match status" value="7"/>
</dbReference>
<dbReference type="CDD" id="cd11304">
    <property type="entry name" value="Cadherin_repeat"/>
    <property type="match status" value="7"/>
</dbReference>
<feature type="compositionally biased region" description="Polar residues" evidence="10">
    <location>
        <begin position="1029"/>
        <end position="1052"/>
    </location>
</feature>
<organism evidence="14 15">
    <name type="scientific">Aplysia californica</name>
    <name type="common">California sea hare</name>
    <dbReference type="NCBI Taxonomy" id="6500"/>
    <lineage>
        <taxon>Eukaryota</taxon>
        <taxon>Metazoa</taxon>
        <taxon>Spiralia</taxon>
        <taxon>Lophotrochozoa</taxon>
        <taxon>Mollusca</taxon>
        <taxon>Gastropoda</taxon>
        <taxon>Heterobranchia</taxon>
        <taxon>Euthyneura</taxon>
        <taxon>Tectipleura</taxon>
        <taxon>Aplysiida</taxon>
        <taxon>Aplysioidea</taxon>
        <taxon>Aplysiidae</taxon>
        <taxon>Aplysia</taxon>
    </lineage>
</organism>
<protein>
    <submittedName>
        <fullName evidence="15">Protocadherin-1</fullName>
    </submittedName>
</protein>
<feature type="compositionally biased region" description="Low complexity" evidence="10">
    <location>
        <begin position="1075"/>
        <end position="1087"/>
    </location>
</feature>
<feature type="domain" description="Cadherin" evidence="13">
    <location>
        <begin position="582"/>
        <end position="687"/>
    </location>
</feature>
<evidence type="ECO:0000256" key="8">
    <source>
        <dbReference type="ARBA" id="ARBA00023180"/>
    </source>
</evidence>
<proteinExistence type="predicted"/>
<keyword evidence="3" id="KW-0677">Repeat</keyword>
<evidence type="ECO:0000256" key="10">
    <source>
        <dbReference type="SAM" id="MobiDB-lite"/>
    </source>
</evidence>
<accession>A0ABM1A6K8</accession>
<dbReference type="PANTHER" id="PTHR24028">
    <property type="entry name" value="CADHERIN-87A"/>
    <property type="match status" value="1"/>
</dbReference>
<keyword evidence="7 11" id="KW-0472">Membrane</keyword>
<dbReference type="InterPro" id="IPR013164">
    <property type="entry name" value="Cadherin_N"/>
</dbReference>
<keyword evidence="12" id="KW-0732">Signal</keyword>
<evidence type="ECO:0000313" key="15">
    <source>
        <dbReference type="RefSeq" id="XP_012941809.1"/>
    </source>
</evidence>
<feature type="domain" description="Cadherin" evidence="13">
    <location>
        <begin position="149"/>
        <end position="258"/>
    </location>
</feature>
<feature type="transmembrane region" description="Helical" evidence="11">
    <location>
        <begin position="803"/>
        <end position="830"/>
    </location>
</feature>
<evidence type="ECO:0000256" key="7">
    <source>
        <dbReference type="ARBA" id="ARBA00023136"/>
    </source>
</evidence>
<feature type="domain" description="Cadherin" evidence="13">
    <location>
        <begin position="259"/>
        <end position="368"/>
    </location>
</feature>
<dbReference type="Gene3D" id="2.60.40.60">
    <property type="entry name" value="Cadherins"/>
    <property type="match status" value="7"/>
</dbReference>
<evidence type="ECO:0000256" key="3">
    <source>
        <dbReference type="ARBA" id="ARBA00022737"/>
    </source>
</evidence>
<dbReference type="PROSITE" id="PS00232">
    <property type="entry name" value="CADHERIN_1"/>
    <property type="match status" value="3"/>
</dbReference>
<evidence type="ECO:0000256" key="2">
    <source>
        <dbReference type="ARBA" id="ARBA00022692"/>
    </source>
</evidence>
<dbReference type="InterPro" id="IPR015919">
    <property type="entry name" value="Cadherin-like_sf"/>
</dbReference>
<feature type="compositionally biased region" description="Low complexity" evidence="10">
    <location>
        <begin position="1207"/>
        <end position="1224"/>
    </location>
</feature>
<evidence type="ECO:0000256" key="9">
    <source>
        <dbReference type="PROSITE-ProRule" id="PRU00043"/>
    </source>
</evidence>
<sequence>MMEPSGARMRFPSKLLMVCVVIMVTWSESSADVLTEIRFHFEEQKGPNSYVGNVAVESGLRASMTASEFAKLSFGIDEGDIQYFTIDPNSGELHSFRTIDREAVCQDREKECKLTTEITVYSDSGTGLYTFITAIVVIDDINDNAPEFPTESLELRVPEGNGVGDMLYISVAVDKDTGNNSVKQYSFRDPSNTFFLREGKNPDGSSYLGIVIKEVLDREIRDFYQVTVTAKDGGTPPKSDSMVVNITVTDINDNEPEFLKPVYNQTIDENLPVNVTVLQVSARDDDINQNAEISYKFGSSVSGDVRQKLKIIEHTGEVIIQKEIDYENKQDQQFLFSVLAVDHGSPPKTATVRVILNIRDVNDNAPEINVNPSSNDVYLSESTGIDTVIVQVTVNDIDEGVNSIVYCDLDEPHFSLQRLQSLQANQYKVVLAKPLDYEQAPSYRVSIECMDNGQPELSSVKTFVVNVNDENDNRPKFTHATYYGRIVENTLGTRNVVNVTAYDGDSGEFGRVSYSLENKYASLFTINDRTGQIYITRPVDREKTPVFEFHVIARDNSPDRLSNSSLIVINVEDENDEPPEFPRPVYYGDVLENQPVGTSVGNVTAVDPDLGVNATVVYAIVKQGSDYDNFSINRVTGIIRSTVAFDREDRDQYRFKIRAEDARNPAFYAICNFTVRILDDNDHDPIIHKSTVENSTMVVDYASPVGSVITTIRAYDGDDPASKYSELTFLIAKGDPEELFNLNRYTGKLTLARMIGRKDIRVHHLKIKVQDGGSPPNFDMKRLNIRINGTFPADGDGSLDRNILIAAIIIAVTVVVALAIIIAICIMRCIGKERRANRAQQKTNEEKMYQEKQQDLFTNMTSVDGIMEDSNSNNLGKRGRKEVSFSLDEESDSHNTSSGSGHPLTSFKTNSDADKESQIAQNRLSGSAARQLTNGGMNIPVANQEKPSNIRRSPKDEECHLIEILKKSAEDALSESSGETDPSDSGRGGSEDDSSHRGHDKDPNNSNNLYPQVFYRGPGSPIDGKDQQLQHPHQNRAYQQQLLYPPKSSSKSRQQRPGYESPAHHHTQVSSPRNSLSSDVGSDMSSGRTSQARSDSDRSSSHLIQPNSSSNRSDSRRRPPISPNTTNAQNTPAQMIPFRPRENYGPRSLLTHDSPNRLVSPYSNSNSSLMRSFHGNPSNSFQVAPPLHSLSAERLPRHNSDRSYTASERSYPYSDRSYPPSSERWASSLPEEDDRTTTSGSYTINPDELRQEIDHLILRDSIV</sequence>
<evidence type="ECO:0000256" key="5">
    <source>
        <dbReference type="ARBA" id="ARBA00022889"/>
    </source>
</evidence>
<feature type="region of interest" description="Disordered" evidence="10">
    <location>
        <begin position="867"/>
        <end position="919"/>
    </location>
</feature>
<evidence type="ECO:0000313" key="14">
    <source>
        <dbReference type="Proteomes" id="UP000694888"/>
    </source>
</evidence>
<feature type="domain" description="Cadherin" evidence="13">
    <location>
        <begin position="70"/>
        <end position="148"/>
    </location>
</feature>
<dbReference type="GeneID" id="101864704"/>
<feature type="region of interest" description="Disordered" evidence="10">
    <location>
        <begin position="1190"/>
        <end position="1245"/>
    </location>
</feature>
<keyword evidence="8" id="KW-0325">Glycoprotein</keyword>
<feature type="signal peptide" evidence="12">
    <location>
        <begin position="1"/>
        <end position="31"/>
    </location>
</feature>
<dbReference type="RefSeq" id="XP_012941809.1">
    <property type="nucleotide sequence ID" value="XM_013086355.2"/>
</dbReference>
<comment type="subcellular location">
    <subcellularLocation>
        <location evidence="1">Membrane</location>
        <topology evidence="1">Single-pass membrane protein</topology>
    </subcellularLocation>
</comment>
<keyword evidence="2 11" id="KW-0812">Transmembrane</keyword>
<keyword evidence="4 9" id="KW-0106">Calcium</keyword>
<feature type="region of interest" description="Disordered" evidence="10">
    <location>
        <begin position="931"/>
        <end position="954"/>
    </location>
</feature>
<dbReference type="Pfam" id="PF00028">
    <property type="entry name" value="Cadherin"/>
    <property type="match status" value="6"/>
</dbReference>
<name>A0ABM1A6K8_APLCA</name>
<dbReference type="InterPro" id="IPR002126">
    <property type="entry name" value="Cadherin-like_dom"/>
</dbReference>
<keyword evidence="14" id="KW-1185">Reference proteome</keyword>
<dbReference type="PANTHER" id="PTHR24028:SF146">
    <property type="entry name" value="CADHERIN 96CB, ISOFORM D-RELATED"/>
    <property type="match status" value="1"/>
</dbReference>
<keyword evidence="6 11" id="KW-1133">Transmembrane helix</keyword>
<dbReference type="Pfam" id="PF08266">
    <property type="entry name" value="Cadherin_2"/>
    <property type="match status" value="1"/>
</dbReference>
<feature type="compositionally biased region" description="Basic and acidic residues" evidence="10">
    <location>
        <begin position="989"/>
        <end position="1003"/>
    </location>
</feature>
<evidence type="ECO:0000259" key="13">
    <source>
        <dbReference type="PROSITE" id="PS50268"/>
    </source>
</evidence>
<feature type="chain" id="PRO_5047438488" evidence="12">
    <location>
        <begin position="32"/>
        <end position="1263"/>
    </location>
</feature>
<dbReference type="InterPro" id="IPR050174">
    <property type="entry name" value="Protocadherin/Cadherin-CA"/>
</dbReference>
<reference evidence="15" key="1">
    <citation type="submission" date="2025-08" db="UniProtKB">
        <authorList>
            <consortium name="RefSeq"/>
        </authorList>
    </citation>
    <scope>IDENTIFICATION</scope>
</reference>
<dbReference type="InterPro" id="IPR020894">
    <property type="entry name" value="Cadherin_CS"/>
</dbReference>
<dbReference type="SUPFAM" id="SSF49313">
    <property type="entry name" value="Cadherin-like"/>
    <property type="match status" value="7"/>
</dbReference>